<dbReference type="AlphaFoldDB" id="A0A098ELC4"/>
<reference evidence="1 2" key="1">
    <citation type="submission" date="2014-09" db="EMBL/GenBank/DDBJ databases">
        <authorList>
            <person name="Urmite Genomes Urmite Genomes"/>
        </authorList>
    </citation>
    <scope>NUCLEOTIDE SEQUENCE [LARGE SCALE GENOMIC DNA]</scope>
    <source>
        <strain evidence="1 2">ES2</strain>
    </source>
</reference>
<dbReference type="EMBL" id="CCXS01000001">
    <property type="protein sequence ID" value="CEG23114.1"/>
    <property type="molecule type" value="Genomic_DNA"/>
</dbReference>
<gene>
    <name evidence="1" type="ORF">BN1080_02058</name>
</gene>
<protein>
    <submittedName>
        <fullName evidence="1">Uncharacterized protein</fullName>
    </submittedName>
</protein>
<dbReference type="Pfam" id="PF26325">
    <property type="entry name" value="YhjD"/>
    <property type="match status" value="1"/>
</dbReference>
<dbReference type="Proteomes" id="UP000043699">
    <property type="component" value="Unassembled WGS sequence"/>
</dbReference>
<accession>A0A098ELC4</accession>
<dbReference type="STRING" id="1499687.BN1080_02058"/>
<sequence>MTGMIPREYIEHFENMIYLPMVIKIFRQDHQHFQTGAFKLKGPYLELVEAACKIAESEYRETKEYMRKKKLKLETGEHDDFATMYIFYHDGFTSRRKYLNVRLRNRTEELIGVYLQQAANIEKPSAD</sequence>
<name>A0A098ELC4_9BACL</name>
<evidence type="ECO:0000313" key="2">
    <source>
        <dbReference type="Proteomes" id="UP000043699"/>
    </source>
</evidence>
<evidence type="ECO:0000313" key="1">
    <source>
        <dbReference type="EMBL" id="CEG23114.1"/>
    </source>
</evidence>
<keyword evidence="2" id="KW-1185">Reference proteome</keyword>
<dbReference type="RefSeq" id="WP_052651912.1">
    <property type="nucleotide sequence ID" value="NZ_CCXS01000001.1"/>
</dbReference>
<dbReference type="InterPro" id="IPR058600">
    <property type="entry name" value="YhjD-like"/>
</dbReference>
<proteinExistence type="predicted"/>
<organism evidence="1 2">
    <name type="scientific">Planococcus massiliensis</name>
    <dbReference type="NCBI Taxonomy" id="1499687"/>
    <lineage>
        <taxon>Bacteria</taxon>
        <taxon>Bacillati</taxon>
        <taxon>Bacillota</taxon>
        <taxon>Bacilli</taxon>
        <taxon>Bacillales</taxon>
        <taxon>Caryophanaceae</taxon>
        <taxon>Planococcus</taxon>
    </lineage>
</organism>
<dbReference type="OrthoDB" id="2988956at2"/>